<evidence type="ECO:0000256" key="1">
    <source>
        <dbReference type="SAM" id="MobiDB-lite"/>
    </source>
</evidence>
<dbReference type="RefSeq" id="WP_111276960.1">
    <property type="nucleotide sequence ID" value="NZ_QFYS01000007.1"/>
</dbReference>
<protein>
    <submittedName>
        <fullName evidence="2">Uncharacterized protein</fullName>
    </submittedName>
</protein>
<gene>
    <name evidence="2" type="ORF">DJ019_15450</name>
</gene>
<reference evidence="2 3" key="1">
    <citation type="submission" date="2018-05" db="EMBL/GenBank/DDBJ databases">
        <authorList>
            <person name="Lanie J.A."/>
            <person name="Ng W.-L."/>
            <person name="Kazmierczak K.M."/>
            <person name="Andrzejewski T.M."/>
            <person name="Davidsen T.M."/>
            <person name="Wayne K.J."/>
            <person name="Tettelin H."/>
            <person name="Glass J.I."/>
            <person name="Rusch D."/>
            <person name="Podicherti R."/>
            <person name="Tsui H.-C.T."/>
            <person name="Winkler M.E."/>
        </authorList>
    </citation>
    <scope>NUCLEOTIDE SEQUENCE [LARGE SCALE GENOMIC DNA]</scope>
    <source>
        <strain evidence="2 3">BUT-10</strain>
    </source>
</reference>
<accession>A0A328B899</accession>
<evidence type="ECO:0000313" key="2">
    <source>
        <dbReference type="EMBL" id="RAK63650.1"/>
    </source>
</evidence>
<proteinExistence type="predicted"/>
<name>A0A328B899_9CAUL</name>
<dbReference type="EMBL" id="QFYS01000007">
    <property type="protein sequence ID" value="RAK63650.1"/>
    <property type="molecule type" value="Genomic_DNA"/>
</dbReference>
<sequence length="85" mass="9419">MLSLILALALADPPVDPTPADTRPPADISRAVDANGVPAWAKRKRKEPVQACPTKPNIGIETWRERYETTGTNRLKPRPDMNTCR</sequence>
<feature type="region of interest" description="Disordered" evidence="1">
    <location>
        <begin position="65"/>
        <end position="85"/>
    </location>
</feature>
<evidence type="ECO:0000313" key="3">
    <source>
        <dbReference type="Proteomes" id="UP000249524"/>
    </source>
</evidence>
<comment type="caution">
    <text evidence="2">The sequence shown here is derived from an EMBL/GenBank/DDBJ whole genome shotgun (WGS) entry which is preliminary data.</text>
</comment>
<keyword evidence="3" id="KW-1185">Reference proteome</keyword>
<dbReference type="Proteomes" id="UP000249524">
    <property type="component" value="Unassembled WGS sequence"/>
</dbReference>
<dbReference type="AlphaFoldDB" id="A0A328B899"/>
<organism evidence="2 3">
    <name type="scientific">Phenylobacterium kunshanense</name>
    <dbReference type="NCBI Taxonomy" id="1445034"/>
    <lineage>
        <taxon>Bacteria</taxon>
        <taxon>Pseudomonadati</taxon>
        <taxon>Pseudomonadota</taxon>
        <taxon>Alphaproteobacteria</taxon>
        <taxon>Caulobacterales</taxon>
        <taxon>Caulobacteraceae</taxon>
        <taxon>Phenylobacterium</taxon>
    </lineage>
</organism>